<dbReference type="AlphaFoldDB" id="A0A6B9FAR8"/>
<accession>A0A6B9FAR8</accession>
<sequence length="65" mass="6977">MRAVHSELFSTVPASKQPSLRHYFAAAIAALTRRPKLTVADQCKLGAACMGLLEEPSPPTPMIAK</sequence>
<protein>
    <submittedName>
        <fullName evidence="1">Uncharacterized protein</fullName>
    </submittedName>
</protein>
<dbReference type="Proteomes" id="UP000012488">
    <property type="component" value="Chromosome"/>
</dbReference>
<gene>
    <name evidence="1" type="ORF">MMSR116_02215</name>
</gene>
<dbReference type="EMBL" id="CP043538">
    <property type="protein sequence ID" value="QGY00850.1"/>
    <property type="molecule type" value="Genomic_DNA"/>
</dbReference>
<evidence type="ECO:0000313" key="2">
    <source>
        <dbReference type="Proteomes" id="UP000012488"/>
    </source>
</evidence>
<dbReference type="KEGG" id="mmes:MMSR116_02215"/>
<reference evidence="1 2" key="1">
    <citation type="journal article" date="2012" name="Genet. Mol. Biol.">
        <title>Analysis of 16S rRNA and mxaF genes revealing insights into Methylobacterium niche-specific plant association.</title>
        <authorList>
            <person name="Dourado M.N."/>
            <person name="Andreote F.D."/>
            <person name="Dini-Andreote F."/>
            <person name="Conti R."/>
            <person name="Araujo J.M."/>
            <person name="Araujo W.L."/>
        </authorList>
    </citation>
    <scope>NUCLEOTIDE SEQUENCE [LARGE SCALE GENOMIC DNA]</scope>
    <source>
        <strain evidence="1 2">SR1.6/6</strain>
    </source>
</reference>
<reference evidence="1 2" key="2">
    <citation type="journal article" date="2013" name="Genome Announc.">
        <title>Draft Genome Sequence of Methylobacterium mesophilicum Strain SR1.6/6, Isolated from Citrus sinensis.</title>
        <authorList>
            <person name="Marinho Almeida D."/>
            <person name="Dini-Andreote F."/>
            <person name="Camargo Neves A.A."/>
            <person name="Juca Ramos R.T."/>
            <person name="Andreote F.D."/>
            <person name="Carneiro A.R."/>
            <person name="Oliveira de Souza Lima A."/>
            <person name="Caracciolo Gomes de Sa P.H."/>
            <person name="Ribeiro Barbosa M.S."/>
            <person name="Araujo W.L."/>
            <person name="Silva A."/>
        </authorList>
    </citation>
    <scope>NUCLEOTIDE SEQUENCE [LARGE SCALE GENOMIC DNA]</scope>
    <source>
        <strain evidence="1 2">SR1.6/6</strain>
    </source>
</reference>
<name>A0A6B9FAR8_9HYPH</name>
<proteinExistence type="predicted"/>
<organism evidence="1 2">
    <name type="scientific">Methylobacterium mesophilicum SR1.6/6</name>
    <dbReference type="NCBI Taxonomy" id="908290"/>
    <lineage>
        <taxon>Bacteria</taxon>
        <taxon>Pseudomonadati</taxon>
        <taxon>Pseudomonadota</taxon>
        <taxon>Alphaproteobacteria</taxon>
        <taxon>Hyphomicrobiales</taxon>
        <taxon>Methylobacteriaceae</taxon>
        <taxon>Methylobacterium</taxon>
    </lineage>
</organism>
<evidence type="ECO:0000313" key="1">
    <source>
        <dbReference type="EMBL" id="QGY00850.1"/>
    </source>
</evidence>